<feature type="signal peptide" evidence="11">
    <location>
        <begin position="1"/>
        <end position="20"/>
    </location>
</feature>
<evidence type="ECO:0000256" key="8">
    <source>
        <dbReference type="ARBA" id="ARBA00022729"/>
    </source>
</evidence>
<evidence type="ECO:0000256" key="1">
    <source>
        <dbReference type="ARBA" id="ARBA00000632"/>
    </source>
</evidence>
<keyword evidence="10" id="KW-0326">Glycosidase</keyword>
<dbReference type="FunCoup" id="F0ZVX8">
    <property type="interactions" value="2"/>
</dbReference>
<dbReference type="KEGG" id="dpp:DICPUDRAFT_39207"/>
<keyword evidence="9" id="KW-0378">Hydrolase</keyword>
<accession>F0ZVX8</accession>
<dbReference type="EC" id="3.2.1.17" evidence="4"/>
<dbReference type="OrthoDB" id="2251794at2759"/>
<dbReference type="Pfam" id="PF01183">
    <property type="entry name" value="Glyco_hydro_25"/>
    <property type="match status" value="1"/>
</dbReference>
<comment type="catalytic activity">
    <reaction evidence="1">
        <text>Hydrolysis of (1-&gt;4)-beta-linkages between N-acetylmuramic acid and N-acetyl-D-glucosamine residues in a peptidoglycan and between N-acetyl-D-glucosamine residues in chitodextrins.</text>
        <dbReference type="EC" id="3.2.1.17"/>
    </reaction>
</comment>
<evidence type="ECO:0000256" key="2">
    <source>
        <dbReference type="ARBA" id="ARBA00004613"/>
    </source>
</evidence>
<keyword evidence="7" id="KW-0081">Bacteriolytic enzyme</keyword>
<dbReference type="GO" id="GO:0009253">
    <property type="term" value="P:peptidoglycan catabolic process"/>
    <property type="evidence" value="ECO:0007669"/>
    <property type="project" value="InterPro"/>
</dbReference>
<evidence type="ECO:0000256" key="3">
    <source>
        <dbReference type="ARBA" id="ARBA00010646"/>
    </source>
</evidence>
<dbReference type="PANTHER" id="PTHR23208">
    <property type="entry name" value="LYSOZYME PROTEIN"/>
    <property type="match status" value="1"/>
</dbReference>
<comment type="similarity">
    <text evidence="3">Belongs to the glycosyl hydrolase 25 family.</text>
</comment>
<keyword evidence="13" id="KW-1185">Reference proteome</keyword>
<evidence type="ECO:0000256" key="10">
    <source>
        <dbReference type="ARBA" id="ARBA00023295"/>
    </source>
</evidence>
<evidence type="ECO:0000313" key="13">
    <source>
        <dbReference type="Proteomes" id="UP000001064"/>
    </source>
</evidence>
<dbReference type="GO" id="GO:0007165">
    <property type="term" value="P:signal transduction"/>
    <property type="evidence" value="ECO:0000318"/>
    <property type="project" value="GO_Central"/>
</dbReference>
<evidence type="ECO:0000256" key="5">
    <source>
        <dbReference type="ARBA" id="ARBA00022525"/>
    </source>
</evidence>
<gene>
    <name evidence="12" type="ORF">DICPUDRAFT_39207</name>
</gene>
<dbReference type="EMBL" id="GL871223">
    <property type="protein sequence ID" value="EGC31899.1"/>
    <property type="molecule type" value="Genomic_DNA"/>
</dbReference>
<dbReference type="OMA" id="YTNWYDW"/>
<evidence type="ECO:0000256" key="7">
    <source>
        <dbReference type="ARBA" id="ARBA00022638"/>
    </source>
</evidence>
<dbReference type="RefSeq" id="XP_003291569.1">
    <property type="nucleotide sequence ID" value="XM_003291521.1"/>
</dbReference>
<dbReference type="InterPro" id="IPR017853">
    <property type="entry name" value="GH"/>
</dbReference>
<evidence type="ECO:0000256" key="9">
    <source>
        <dbReference type="ARBA" id="ARBA00022801"/>
    </source>
</evidence>
<dbReference type="Proteomes" id="UP000001064">
    <property type="component" value="Unassembled WGS sequence"/>
</dbReference>
<dbReference type="FunFam" id="3.20.20.80:FF:000101">
    <property type="entry name" value="Lysozyme, putative"/>
    <property type="match status" value="1"/>
</dbReference>
<evidence type="ECO:0000256" key="6">
    <source>
        <dbReference type="ARBA" id="ARBA00022529"/>
    </source>
</evidence>
<dbReference type="GeneID" id="10507758"/>
<dbReference type="eggNOG" id="ENOG502S41H">
    <property type="taxonomic scope" value="Eukaryota"/>
</dbReference>
<dbReference type="SUPFAM" id="SSF51445">
    <property type="entry name" value="(Trans)glycosidases"/>
    <property type="match status" value="1"/>
</dbReference>
<reference evidence="13" key="1">
    <citation type="journal article" date="2011" name="Genome Biol.">
        <title>Comparative genomics of the social amoebae Dictyostelium discoideum and Dictyostelium purpureum.</title>
        <authorList>
            <consortium name="US DOE Joint Genome Institute (JGI-PGF)"/>
            <person name="Sucgang R."/>
            <person name="Kuo A."/>
            <person name="Tian X."/>
            <person name="Salerno W."/>
            <person name="Parikh A."/>
            <person name="Feasley C.L."/>
            <person name="Dalin E."/>
            <person name="Tu H."/>
            <person name="Huang E."/>
            <person name="Barry K."/>
            <person name="Lindquist E."/>
            <person name="Shapiro H."/>
            <person name="Bruce D."/>
            <person name="Schmutz J."/>
            <person name="Salamov A."/>
            <person name="Fey P."/>
            <person name="Gaudet P."/>
            <person name="Anjard C."/>
            <person name="Babu M.M."/>
            <person name="Basu S."/>
            <person name="Bushmanova Y."/>
            <person name="van der Wel H."/>
            <person name="Katoh-Kurasawa M."/>
            <person name="Dinh C."/>
            <person name="Coutinho P.M."/>
            <person name="Saito T."/>
            <person name="Elias M."/>
            <person name="Schaap P."/>
            <person name="Kay R.R."/>
            <person name="Henrissat B."/>
            <person name="Eichinger L."/>
            <person name="Rivero F."/>
            <person name="Putnam N.H."/>
            <person name="West C.M."/>
            <person name="Loomis W.F."/>
            <person name="Chisholm R.L."/>
            <person name="Shaulsky G."/>
            <person name="Strassmann J.E."/>
            <person name="Queller D.C."/>
            <person name="Kuspa A."/>
            <person name="Grigoriev I.V."/>
        </authorList>
    </citation>
    <scope>NUCLEOTIDE SEQUENCE [LARGE SCALE GENOMIC DNA]</scope>
    <source>
        <strain evidence="13">QSDP1</strain>
    </source>
</reference>
<dbReference type="GO" id="GO:0003796">
    <property type="term" value="F:lysozyme activity"/>
    <property type="evidence" value="ECO:0007669"/>
    <property type="project" value="UniProtKB-EC"/>
</dbReference>
<feature type="chain" id="PRO_5003263901" description="lysozyme" evidence="11">
    <location>
        <begin position="21"/>
        <end position="216"/>
    </location>
</feature>
<comment type="subcellular location">
    <subcellularLocation>
        <location evidence="2">Secreted</location>
    </subcellularLocation>
</comment>
<dbReference type="InParanoid" id="F0ZVX8"/>
<dbReference type="InterPro" id="IPR051595">
    <property type="entry name" value="GH25_Enzymes"/>
</dbReference>
<dbReference type="AlphaFoldDB" id="F0ZVX8"/>
<dbReference type="GO" id="GO:0016998">
    <property type="term" value="P:cell wall macromolecule catabolic process"/>
    <property type="evidence" value="ECO:0007669"/>
    <property type="project" value="InterPro"/>
</dbReference>
<dbReference type="Gene3D" id="3.20.20.80">
    <property type="entry name" value="Glycosidases"/>
    <property type="match status" value="1"/>
</dbReference>
<name>F0ZVX8_DICPU</name>
<keyword evidence="6" id="KW-0929">Antimicrobial</keyword>
<dbReference type="InterPro" id="IPR002053">
    <property type="entry name" value="Glyco_hydro_25"/>
</dbReference>
<protein>
    <recommendedName>
        <fullName evidence="4">lysozyme</fullName>
        <ecNumber evidence="4">3.2.1.17</ecNumber>
    </recommendedName>
</protein>
<keyword evidence="5" id="KW-0964">Secreted</keyword>
<proteinExistence type="inferred from homology"/>
<dbReference type="PANTHER" id="PTHR23208:SF32">
    <property type="entry name" value="GH FAMILY 25 LYSOZYME 5-RELATED"/>
    <property type="match status" value="1"/>
</dbReference>
<evidence type="ECO:0000313" key="12">
    <source>
        <dbReference type="EMBL" id="EGC31899.1"/>
    </source>
</evidence>
<dbReference type="GO" id="GO:0005576">
    <property type="term" value="C:extracellular region"/>
    <property type="evidence" value="ECO:0007669"/>
    <property type="project" value="UniProtKB-SubCell"/>
</dbReference>
<dbReference type="PROSITE" id="PS51904">
    <property type="entry name" value="GLYCOSYL_HYDROL_F25_2"/>
    <property type="match status" value="1"/>
</dbReference>
<dbReference type="STRING" id="5786.F0ZVX8"/>
<dbReference type="VEuPathDB" id="AmoebaDB:DICPUDRAFT_39207"/>
<organism evidence="12 13">
    <name type="scientific">Dictyostelium purpureum</name>
    <name type="common">Slime mold</name>
    <dbReference type="NCBI Taxonomy" id="5786"/>
    <lineage>
        <taxon>Eukaryota</taxon>
        <taxon>Amoebozoa</taxon>
        <taxon>Evosea</taxon>
        <taxon>Eumycetozoa</taxon>
        <taxon>Dictyostelia</taxon>
        <taxon>Dictyosteliales</taxon>
        <taxon>Dictyosteliaceae</taxon>
        <taxon>Dictyostelium</taxon>
    </lineage>
</organism>
<dbReference type="CDD" id="cd06416">
    <property type="entry name" value="GH25_Lys1-like"/>
    <property type="match status" value="1"/>
</dbReference>
<evidence type="ECO:0000256" key="4">
    <source>
        <dbReference type="ARBA" id="ARBA00012732"/>
    </source>
</evidence>
<sequence length="216" mass="23701">MKLLYSLLLFVALVCNLAYSHIGIDFAFGSNVADLSCFKGKGYSKAIIRCYQSIGQIDPNCKSSIENAKKAGLSVDVYIFPCYNCGNPSNQVESTVNYIKSYIDNKSVGTVWLDVEGPGAYWSNDHSANAKFFEGLVAGGKKAGAKIGVYTSASQWEPIMGSYTGGKDFPLWYAHYDNDASFKDFTAFGGWSKPYMKQYQGDVSECGLGVDKNYWA</sequence>
<keyword evidence="8 11" id="KW-0732">Signal</keyword>
<dbReference type="GO" id="GO:0042742">
    <property type="term" value="P:defense response to bacterium"/>
    <property type="evidence" value="ECO:0007669"/>
    <property type="project" value="UniProtKB-KW"/>
</dbReference>
<dbReference type="GO" id="GO:0031640">
    <property type="term" value="P:killing of cells of another organism"/>
    <property type="evidence" value="ECO:0007669"/>
    <property type="project" value="UniProtKB-KW"/>
</dbReference>
<evidence type="ECO:0000256" key="11">
    <source>
        <dbReference type="SAM" id="SignalP"/>
    </source>
</evidence>